<comment type="caution">
    <text evidence="1">The sequence shown here is derived from an EMBL/GenBank/DDBJ whole genome shotgun (WGS) entry which is preliminary data.</text>
</comment>
<evidence type="ECO:0000313" key="2">
    <source>
        <dbReference type="Proteomes" id="UP000886520"/>
    </source>
</evidence>
<dbReference type="Proteomes" id="UP000886520">
    <property type="component" value="Chromosome 4"/>
</dbReference>
<dbReference type="PANTHER" id="PTHR28106">
    <property type="entry name" value="MITOCHONDRIAL ATPASE COMPLEX SUBUNIT ATP10"/>
    <property type="match status" value="1"/>
</dbReference>
<dbReference type="GO" id="GO:0005743">
    <property type="term" value="C:mitochondrial inner membrane"/>
    <property type="evidence" value="ECO:0007669"/>
    <property type="project" value="TreeGrafter"/>
</dbReference>
<reference evidence="1" key="1">
    <citation type="submission" date="2021-01" db="EMBL/GenBank/DDBJ databases">
        <title>Adiantum capillus-veneris genome.</title>
        <authorList>
            <person name="Fang Y."/>
            <person name="Liao Q."/>
        </authorList>
    </citation>
    <scope>NUCLEOTIDE SEQUENCE</scope>
    <source>
        <strain evidence="1">H3</strain>
        <tissue evidence="1">Leaf</tissue>
    </source>
</reference>
<proteinExistence type="predicted"/>
<name>A0A9D4V6M0_ADICA</name>
<dbReference type="InterPro" id="IPR007849">
    <property type="entry name" value="ATP10"/>
</dbReference>
<dbReference type="OrthoDB" id="17089at2759"/>
<evidence type="ECO:0000313" key="1">
    <source>
        <dbReference type="EMBL" id="KAI5080744.1"/>
    </source>
</evidence>
<dbReference type="Pfam" id="PF05176">
    <property type="entry name" value="ATP-synt_10"/>
    <property type="match status" value="1"/>
</dbReference>
<dbReference type="GO" id="GO:0033615">
    <property type="term" value="P:mitochondrial proton-transporting ATP synthase complex assembly"/>
    <property type="evidence" value="ECO:0007669"/>
    <property type="project" value="TreeGrafter"/>
</dbReference>
<gene>
    <name evidence="1" type="ORF">GOP47_0003927</name>
</gene>
<sequence>MMRLVSSPRHLRTLTCRRRRQSARSLNIFSIFSKEAVEKERLRLKEELNRGYFDDYRDMKKHNGKLATASQSLLPATASVKFPPLQVRTINGDQFTIPYKQHVNGEAEEIFTGVPATLICIAFRGHGQGLTSSWVLPFVDYFKGSSSVRVYEVFYIDQWLLSLPPIRYLLLRSMRPKVEVVQQEEFRNSVYAFGDCYDFRKALHITNLLTGYAFLLDEQGWVRWRGFGQSTDEEVKSMISCSVKLLDDQKSCTQEPLDEQTLKIEHQSTC</sequence>
<keyword evidence="2" id="KW-1185">Reference proteome</keyword>
<organism evidence="1 2">
    <name type="scientific">Adiantum capillus-veneris</name>
    <name type="common">Maidenhair fern</name>
    <dbReference type="NCBI Taxonomy" id="13818"/>
    <lineage>
        <taxon>Eukaryota</taxon>
        <taxon>Viridiplantae</taxon>
        <taxon>Streptophyta</taxon>
        <taxon>Embryophyta</taxon>
        <taxon>Tracheophyta</taxon>
        <taxon>Polypodiopsida</taxon>
        <taxon>Polypodiidae</taxon>
        <taxon>Polypodiales</taxon>
        <taxon>Pteridineae</taxon>
        <taxon>Pteridaceae</taxon>
        <taxon>Vittarioideae</taxon>
        <taxon>Adiantum</taxon>
    </lineage>
</organism>
<dbReference type="EMBL" id="JABFUD020000004">
    <property type="protein sequence ID" value="KAI5080744.1"/>
    <property type="molecule type" value="Genomic_DNA"/>
</dbReference>
<dbReference type="AlphaFoldDB" id="A0A9D4V6M0"/>
<protein>
    <submittedName>
        <fullName evidence="1">Uncharacterized protein</fullName>
    </submittedName>
</protein>
<accession>A0A9D4V6M0</accession>
<dbReference type="PANTHER" id="PTHR28106:SF1">
    <property type="entry name" value="MITOCHONDRIAL ATPASE COMPLEX SUBUNIT ATP10"/>
    <property type="match status" value="1"/>
</dbReference>